<protein>
    <submittedName>
        <fullName evidence="1">Uncharacterized protein</fullName>
    </submittedName>
</protein>
<accession>A0ABR1SAS7</accession>
<organism evidence="1 2">
    <name type="scientific">Apiospora marii</name>
    <dbReference type="NCBI Taxonomy" id="335849"/>
    <lineage>
        <taxon>Eukaryota</taxon>
        <taxon>Fungi</taxon>
        <taxon>Dikarya</taxon>
        <taxon>Ascomycota</taxon>
        <taxon>Pezizomycotina</taxon>
        <taxon>Sordariomycetes</taxon>
        <taxon>Xylariomycetidae</taxon>
        <taxon>Amphisphaeriales</taxon>
        <taxon>Apiosporaceae</taxon>
        <taxon>Apiospora</taxon>
    </lineage>
</organism>
<comment type="caution">
    <text evidence="1">The sequence shown here is derived from an EMBL/GenBank/DDBJ whole genome shotgun (WGS) entry which is preliminary data.</text>
</comment>
<evidence type="ECO:0000313" key="1">
    <source>
        <dbReference type="EMBL" id="KAK8028846.1"/>
    </source>
</evidence>
<proteinExistence type="predicted"/>
<evidence type="ECO:0000313" key="2">
    <source>
        <dbReference type="Proteomes" id="UP001396898"/>
    </source>
</evidence>
<dbReference type="EMBL" id="JAQQWI010000007">
    <property type="protein sequence ID" value="KAK8028846.1"/>
    <property type="molecule type" value="Genomic_DNA"/>
</dbReference>
<sequence length="127" mass="13776">MSTELSQSPFTRAKFRAVHVLPVTPSADDSNLLKTRPSSLIERWHYQVMSCQWGDETVTRPVHIAPSSFSSFFFNGNNEKGPAAAVADAHPLLMCMLAGASVADHSAQAFQLLVEEEEVNIAAGMNG</sequence>
<gene>
    <name evidence="1" type="ORF">PG991_005902</name>
</gene>
<name>A0ABR1SAS7_9PEZI</name>
<reference evidence="1 2" key="1">
    <citation type="submission" date="2023-01" db="EMBL/GenBank/DDBJ databases">
        <title>Analysis of 21 Apiospora genomes using comparative genomics revels a genus with tremendous synthesis potential of carbohydrate active enzymes and secondary metabolites.</title>
        <authorList>
            <person name="Sorensen T."/>
        </authorList>
    </citation>
    <scope>NUCLEOTIDE SEQUENCE [LARGE SCALE GENOMIC DNA]</scope>
    <source>
        <strain evidence="1 2">CBS 20057</strain>
    </source>
</reference>
<dbReference type="Proteomes" id="UP001396898">
    <property type="component" value="Unassembled WGS sequence"/>
</dbReference>
<keyword evidence="2" id="KW-1185">Reference proteome</keyword>